<dbReference type="GO" id="GO:0004553">
    <property type="term" value="F:hydrolase activity, hydrolyzing O-glycosyl compounds"/>
    <property type="evidence" value="ECO:0007669"/>
    <property type="project" value="InterPro"/>
</dbReference>
<protein>
    <recommendedName>
        <fullName evidence="8">GH16 domain-containing protein</fullName>
    </recommendedName>
</protein>
<dbReference type="FunFam" id="2.60.120.200:FF:000159">
    <property type="entry name" value="Glycosidase"/>
    <property type="match status" value="1"/>
</dbReference>
<feature type="domain" description="GH16" evidence="8">
    <location>
        <begin position="509"/>
        <end position="718"/>
    </location>
</feature>
<feature type="region of interest" description="Disordered" evidence="7">
    <location>
        <begin position="782"/>
        <end position="857"/>
    </location>
</feature>
<dbReference type="Pfam" id="PF00722">
    <property type="entry name" value="Glyco_hydro_16"/>
    <property type="match status" value="1"/>
</dbReference>
<reference evidence="9 10" key="1">
    <citation type="submission" date="2017-03" db="EMBL/GenBank/DDBJ databases">
        <title>Genomes of endolithic fungi from Antarctica.</title>
        <authorList>
            <person name="Coleine C."/>
            <person name="Masonjones S."/>
            <person name="Stajich J.E."/>
        </authorList>
    </citation>
    <scope>NUCLEOTIDE SEQUENCE [LARGE SCALE GENOMIC DNA]</scope>
    <source>
        <strain evidence="9 10">CCFEE 5311</strain>
    </source>
</reference>
<dbReference type="GO" id="GO:0031505">
    <property type="term" value="P:fungal-type cell wall organization"/>
    <property type="evidence" value="ECO:0007669"/>
    <property type="project" value="TreeGrafter"/>
</dbReference>
<comment type="similarity">
    <text evidence="5">Belongs to the glycosyl hydrolase 16 family. CRH1 subfamily.</text>
</comment>
<dbReference type="Proteomes" id="UP000310066">
    <property type="component" value="Unassembled WGS sequence"/>
</dbReference>
<dbReference type="STRING" id="329885.A0A4U0UQ52"/>
<dbReference type="GO" id="GO:0009277">
    <property type="term" value="C:fungal-type cell wall"/>
    <property type="evidence" value="ECO:0007669"/>
    <property type="project" value="UniProtKB-ARBA"/>
</dbReference>
<feature type="compositionally biased region" description="Low complexity" evidence="7">
    <location>
        <begin position="816"/>
        <end position="846"/>
    </location>
</feature>
<evidence type="ECO:0000256" key="2">
    <source>
        <dbReference type="ARBA" id="ARBA00022729"/>
    </source>
</evidence>
<evidence type="ECO:0000256" key="5">
    <source>
        <dbReference type="ARBA" id="ARBA00038074"/>
    </source>
</evidence>
<sequence length="878" mass="94776">MSWHGRCQALGFKRREEMARGPASAQNPQTVIDLPNLSLSLSLSLCLSLSPSPSSIPLCLSHVSSNTYRGIASETMPNGPPTTAATTTTTNPSTVSSDPMPPGQERPYPKPTKTGTIPFEYPSTGLKGDTWYTLWGDLSSGKTPLICLHGGPGAGHDCLLPISLIYEDYGIPVIMYDQIGCGKSSHFRDKKGDTSFWTPELFMTEFENLCSHLGIKEYDLLGQSWGGMLAAQLAIDRQPKGMRKLVISNSPADMVGWVKTANRLREALPKDVRETLTRCEEEGRTDSQEYEDAVMVFYQRHVCRLDPWPEEATRTFDNIKDDATVYETMNGPSEFYVVGSLKTWDIREELKTVTKATCPGGLLILNGYHDEAQDETCEAYFTNPSCRVKWVRFALSSHLSQLEETERYCKALGTPQEEANNHKAELLSYRRIRSLEEELLPRRRRIPARFVIMKATFSAAAALAATFSLASAANSIPTCGANSQCPSDTPCCSHHDLQSCVAAPTCQSADYKLNSLDDVQANTVYLGDASKANWVSSGTPVVYQNDAILLTMAPNTVGTLLMSTHYVWYGQISATMTTSQGAGVVTAFIMMSDVQDEIDFEFVGVELEVAQSNYYFQGITDYGNEQPLNVSNTVQNTHTYTIDWQPDSLTWSIDGKALRTLNRNDTWNSNTQNYHYPQSPSRIQLSLWPAGLQSNGAGTVAWAGGLVDWNSQYMLNGYYYALVSEVKVQCYDPPSGFSNNHGSKAYYYDNSYGTNDTVATGNNSTELASFFATGDNPSVNPNAAASGTAVPKNSATPETVPGVSGGGAAGIGGTDSSGNAQSGTGAGSAQGSQSSAGSGGSTTFQQGLGGSGTSQAPPKLAAGSAVALLGFFVACLLL</sequence>
<dbReference type="OrthoDB" id="4781at2759"/>
<accession>A0A4U0UQ52</accession>
<dbReference type="SUPFAM" id="SSF49899">
    <property type="entry name" value="Concanavalin A-like lectins/glucanases"/>
    <property type="match status" value="1"/>
</dbReference>
<dbReference type="GO" id="GO:0005975">
    <property type="term" value="P:carbohydrate metabolic process"/>
    <property type="evidence" value="ECO:0007669"/>
    <property type="project" value="InterPro"/>
</dbReference>
<organism evidence="9 10">
    <name type="scientific">Friedmanniomyces endolithicus</name>
    <dbReference type="NCBI Taxonomy" id="329885"/>
    <lineage>
        <taxon>Eukaryota</taxon>
        <taxon>Fungi</taxon>
        <taxon>Dikarya</taxon>
        <taxon>Ascomycota</taxon>
        <taxon>Pezizomycotina</taxon>
        <taxon>Dothideomycetes</taxon>
        <taxon>Dothideomycetidae</taxon>
        <taxon>Mycosphaerellales</taxon>
        <taxon>Teratosphaeriaceae</taxon>
        <taxon>Friedmanniomyces</taxon>
    </lineage>
</organism>
<evidence type="ECO:0000313" key="9">
    <source>
        <dbReference type="EMBL" id="TKA37166.1"/>
    </source>
</evidence>
<gene>
    <name evidence="9" type="ORF">B0A54_12027</name>
</gene>
<dbReference type="CDD" id="cd02183">
    <property type="entry name" value="GH16_fungal_CRH1_transglycosylase"/>
    <property type="match status" value="1"/>
</dbReference>
<evidence type="ECO:0000313" key="10">
    <source>
        <dbReference type="Proteomes" id="UP000310066"/>
    </source>
</evidence>
<feature type="compositionally biased region" description="Polar residues" evidence="7">
    <location>
        <begin position="782"/>
        <end position="797"/>
    </location>
</feature>
<dbReference type="InterPro" id="IPR000073">
    <property type="entry name" value="AB_hydrolase_1"/>
</dbReference>
<dbReference type="GO" id="GO:0008233">
    <property type="term" value="F:peptidase activity"/>
    <property type="evidence" value="ECO:0007669"/>
    <property type="project" value="InterPro"/>
</dbReference>
<keyword evidence="2" id="KW-0732">Signal</keyword>
<evidence type="ECO:0000256" key="4">
    <source>
        <dbReference type="ARBA" id="ARBA00023295"/>
    </source>
</evidence>
<keyword evidence="3" id="KW-0378">Hydrolase</keyword>
<dbReference type="Pfam" id="PF00561">
    <property type="entry name" value="Abhydrolase_1"/>
    <property type="match status" value="1"/>
</dbReference>
<name>A0A4U0UQ52_9PEZI</name>
<dbReference type="EMBL" id="NAJP01000054">
    <property type="protein sequence ID" value="TKA37166.1"/>
    <property type="molecule type" value="Genomic_DNA"/>
</dbReference>
<dbReference type="PANTHER" id="PTHR10963:SF22">
    <property type="entry name" value="GLYCOSIDASE CRH2-RELATED"/>
    <property type="match status" value="1"/>
</dbReference>
<dbReference type="InterPro" id="IPR029058">
    <property type="entry name" value="AB_hydrolase_fold"/>
</dbReference>
<dbReference type="GO" id="GO:0016757">
    <property type="term" value="F:glycosyltransferase activity"/>
    <property type="evidence" value="ECO:0007669"/>
    <property type="project" value="TreeGrafter"/>
</dbReference>
<dbReference type="NCBIfam" id="TIGR01250">
    <property type="entry name" value="pro_imino_pep_2"/>
    <property type="match status" value="1"/>
</dbReference>
<proteinExistence type="inferred from homology"/>
<evidence type="ECO:0000256" key="7">
    <source>
        <dbReference type="SAM" id="MobiDB-lite"/>
    </source>
</evidence>
<dbReference type="InterPro" id="IPR013320">
    <property type="entry name" value="ConA-like_dom_sf"/>
</dbReference>
<comment type="function">
    <text evidence="6">Dual chitinase/transglycosylase that plays a role in cell wall architecture. Chitinase and transglycosylase activities are coupled. Required for the polysaccharide cross-linking at the septa and the cell wall. More specifically, transfers chitin to 1,6-beta-glucan in the cell wall.</text>
</comment>
<dbReference type="Gene3D" id="3.40.50.1820">
    <property type="entry name" value="alpha/beta hydrolase"/>
    <property type="match status" value="1"/>
</dbReference>
<feature type="region of interest" description="Disordered" evidence="7">
    <location>
        <begin position="71"/>
        <end position="117"/>
    </location>
</feature>
<comment type="similarity">
    <text evidence="1">Belongs to the peptidase S33 family.</text>
</comment>
<feature type="compositionally biased region" description="Gly residues" evidence="7">
    <location>
        <begin position="803"/>
        <end position="815"/>
    </location>
</feature>
<dbReference type="InterPro" id="IPR005945">
    <property type="entry name" value="Pro_imino_pep"/>
</dbReference>
<dbReference type="AlphaFoldDB" id="A0A4U0UQ52"/>
<dbReference type="PROSITE" id="PS51762">
    <property type="entry name" value="GH16_2"/>
    <property type="match status" value="1"/>
</dbReference>
<dbReference type="GO" id="GO:0006508">
    <property type="term" value="P:proteolysis"/>
    <property type="evidence" value="ECO:0007669"/>
    <property type="project" value="InterPro"/>
</dbReference>
<dbReference type="SUPFAM" id="SSF53474">
    <property type="entry name" value="alpha/beta-Hydrolases"/>
    <property type="match status" value="1"/>
</dbReference>
<evidence type="ECO:0000256" key="1">
    <source>
        <dbReference type="ARBA" id="ARBA00010088"/>
    </source>
</evidence>
<feature type="compositionally biased region" description="Low complexity" evidence="7">
    <location>
        <begin position="75"/>
        <end position="94"/>
    </location>
</feature>
<dbReference type="PANTHER" id="PTHR10963">
    <property type="entry name" value="GLYCOSYL HYDROLASE-RELATED"/>
    <property type="match status" value="1"/>
</dbReference>
<dbReference type="InterPro" id="IPR050546">
    <property type="entry name" value="Glycosyl_Hydrlase_16"/>
</dbReference>
<comment type="caution">
    <text evidence="9">The sequence shown here is derived from an EMBL/GenBank/DDBJ whole genome shotgun (WGS) entry which is preliminary data.</text>
</comment>
<dbReference type="InterPro" id="IPR000757">
    <property type="entry name" value="Beta-glucanase-like"/>
</dbReference>
<evidence type="ECO:0000256" key="6">
    <source>
        <dbReference type="ARBA" id="ARBA00093308"/>
    </source>
</evidence>
<keyword evidence="4" id="KW-0326">Glycosidase</keyword>
<evidence type="ECO:0000256" key="3">
    <source>
        <dbReference type="ARBA" id="ARBA00022801"/>
    </source>
</evidence>
<dbReference type="InterPro" id="IPR002410">
    <property type="entry name" value="Peptidase_S33"/>
</dbReference>
<evidence type="ECO:0000259" key="8">
    <source>
        <dbReference type="PROSITE" id="PS51762"/>
    </source>
</evidence>
<dbReference type="Gene3D" id="2.60.120.200">
    <property type="match status" value="1"/>
</dbReference>
<dbReference type="PRINTS" id="PR00793">
    <property type="entry name" value="PROAMNOPTASE"/>
</dbReference>